<evidence type="ECO:0000313" key="3">
    <source>
        <dbReference type="Proteomes" id="UP000886887"/>
    </source>
</evidence>
<evidence type="ECO:0000256" key="1">
    <source>
        <dbReference type="SAM" id="SignalP"/>
    </source>
</evidence>
<protein>
    <recommendedName>
        <fullName evidence="4">DUF4179 domain-containing protein</fullName>
    </recommendedName>
</protein>
<keyword evidence="1" id="KW-0732">Signal</keyword>
<reference evidence="2" key="2">
    <citation type="journal article" date="2021" name="PeerJ">
        <title>Extensive microbial diversity within the chicken gut microbiome revealed by metagenomics and culture.</title>
        <authorList>
            <person name="Gilroy R."/>
            <person name="Ravi A."/>
            <person name="Getino M."/>
            <person name="Pursley I."/>
            <person name="Horton D.L."/>
            <person name="Alikhan N.F."/>
            <person name="Baker D."/>
            <person name="Gharbi K."/>
            <person name="Hall N."/>
            <person name="Watson M."/>
            <person name="Adriaenssens E.M."/>
            <person name="Foster-Nyarko E."/>
            <person name="Jarju S."/>
            <person name="Secka A."/>
            <person name="Antonio M."/>
            <person name="Oren A."/>
            <person name="Chaudhuri R.R."/>
            <person name="La Ragione R."/>
            <person name="Hildebrand F."/>
            <person name="Pallen M.J."/>
        </authorList>
    </citation>
    <scope>NUCLEOTIDE SEQUENCE</scope>
    <source>
        <strain evidence="2">ChiSxjej2B14-6234</strain>
    </source>
</reference>
<dbReference type="PROSITE" id="PS51257">
    <property type="entry name" value="PROKAR_LIPOPROTEIN"/>
    <property type="match status" value="1"/>
</dbReference>
<reference evidence="2" key="1">
    <citation type="submission" date="2020-10" db="EMBL/GenBank/DDBJ databases">
        <authorList>
            <person name="Gilroy R."/>
        </authorList>
    </citation>
    <scope>NUCLEOTIDE SEQUENCE</scope>
    <source>
        <strain evidence="2">ChiSxjej2B14-6234</strain>
    </source>
</reference>
<dbReference type="Proteomes" id="UP000886887">
    <property type="component" value="Unassembled WGS sequence"/>
</dbReference>
<dbReference type="AlphaFoldDB" id="A0A9D0Z7V4"/>
<proteinExistence type="predicted"/>
<organism evidence="2 3">
    <name type="scientific">Candidatus Onthenecus intestinigallinarum</name>
    <dbReference type="NCBI Taxonomy" id="2840875"/>
    <lineage>
        <taxon>Bacteria</taxon>
        <taxon>Bacillati</taxon>
        <taxon>Bacillota</taxon>
        <taxon>Clostridia</taxon>
        <taxon>Eubacteriales</taxon>
        <taxon>Candidatus Onthenecus</taxon>
    </lineage>
</organism>
<accession>A0A9D0Z7V4</accession>
<dbReference type="EMBL" id="DVFJ01000003">
    <property type="protein sequence ID" value="HIQ70752.1"/>
    <property type="molecule type" value="Genomic_DNA"/>
</dbReference>
<feature type="chain" id="PRO_5039103501" description="DUF4179 domain-containing protein" evidence="1">
    <location>
        <begin position="26"/>
        <end position="360"/>
    </location>
</feature>
<evidence type="ECO:0008006" key="4">
    <source>
        <dbReference type="Google" id="ProtNLM"/>
    </source>
</evidence>
<name>A0A9D0Z7V4_9FIRM</name>
<comment type="caution">
    <text evidence="2">The sequence shown here is derived from an EMBL/GenBank/DDBJ whole genome shotgun (WGS) entry which is preliminary data.</text>
</comment>
<gene>
    <name evidence="2" type="ORF">IAB73_00825</name>
</gene>
<evidence type="ECO:0000313" key="2">
    <source>
        <dbReference type="EMBL" id="HIQ70752.1"/>
    </source>
</evidence>
<feature type="signal peptide" evidence="1">
    <location>
        <begin position="1"/>
        <end position="25"/>
    </location>
</feature>
<sequence length="360" mass="37824">MKRRWSLSAALAVAACLIFASAALAAANHWGLFDFLNQWRDAGTLPEAAQIVVTDPPQAGGEGALASFRLREAVYDGEYAYLVVDATPAEGLLLLGPDALPPDGMRSLTQDDSIALTIGEYAEANGLQMAVVSLHLAADAEGLEGGLSSGLDWRLEPDGTLVFMLSVEVPPQVGDALEGTLLCSVTPLIPAPEGEGITVESFEPDSDEPVSAFIGYDVDAQRAQLSELAFTLTAAGASDVLAAGLDAAYPGCGVRVDAITLTPSPMALYYEIHYTVTDEAAYAAAEEGVFFEFLDEDGERLPDGAGSVSSATPQEDGSFVQSGSLAAQSGLPEHVTLRAYNCWTKERYESHELTLSGTEP</sequence>